<dbReference type="InterPro" id="IPR038266">
    <property type="entry name" value="NapC/NirT_cytc_sf"/>
</dbReference>
<dbReference type="InterPro" id="IPR051174">
    <property type="entry name" value="Cytochrome_c-type_ET"/>
</dbReference>
<evidence type="ECO:0000256" key="12">
    <source>
        <dbReference type="SAM" id="Phobius"/>
    </source>
</evidence>
<keyword evidence="5" id="KW-0349">Heme</keyword>
<feature type="transmembrane region" description="Helical" evidence="12">
    <location>
        <begin position="20"/>
        <end position="44"/>
    </location>
</feature>
<dbReference type="GO" id="GO:0005886">
    <property type="term" value="C:plasma membrane"/>
    <property type="evidence" value="ECO:0007669"/>
    <property type="project" value="UniProtKB-SubCell"/>
</dbReference>
<keyword evidence="11 12" id="KW-0472">Membrane</keyword>
<keyword evidence="6 12" id="KW-0812">Transmembrane</keyword>
<dbReference type="PANTHER" id="PTHR30333:SF1">
    <property type="entry name" value="CYTOCHROME C-TYPE PROTEIN NAPC"/>
    <property type="match status" value="1"/>
</dbReference>
<keyword evidence="10" id="KW-0408">Iron</keyword>
<evidence type="ECO:0000313" key="14">
    <source>
        <dbReference type="EMBL" id="TXC65114.1"/>
    </source>
</evidence>
<keyword evidence="7" id="KW-0479">Metal-binding</keyword>
<dbReference type="AlphaFoldDB" id="A0A5C6TXD6"/>
<proteinExistence type="inferred from homology"/>
<feature type="domain" description="NapC/NirT cytochrome c N-terminal" evidence="13">
    <location>
        <begin position="29"/>
        <end position="191"/>
    </location>
</feature>
<evidence type="ECO:0000256" key="1">
    <source>
        <dbReference type="ARBA" id="ARBA00004162"/>
    </source>
</evidence>
<evidence type="ECO:0000256" key="5">
    <source>
        <dbReference type="ARBA" id="ARBA00022617"/>
    </source>
</evidence>
<evidence type="ECO:0000256" key="4">
    <source>
        <dbReference type="ARBA" id="ARBA00022475"/>
    </source>
</evidence>
<keyword evidence="3" id="KW-0813">Transport</keyword>
<accession>A0A5C6TXD6</accession>
<evidence type="ECO:0000256" key="10">
    <source>
        <dbReference type="ARBA" id="ARBA00023004"/>
    </source>
</evidence>
<sequence length="218" mass="24160">MADVNDKGSAQGGGIRRLGAWVWGIATGAVGIAFVFGIIFWGGFNTAMEWTNREAFCIGCHEMKDNVYAEYRNTIHYQNRTGVRATCPDCHVPKEWGPKIVRKIQASNEVLHKVLGSIDTPEKFNAKRAVLAQHEWDRMKKNNSQECRNCHNFNSMDYAEQNRRAANTHQEAFNAGLTCIDCHKGIAHTLPPIEQHIGATKEGAAQVPAPQASAAEAR</sequence>
<comment type="caution">
    <text evidence="14">The sequence shown here is derived from an EMBL/GenBank/DDBJ whole genome shotgun (WGS) entry which is preliminary data.</text>
</comment>
<keyword evidence="9 12" id="KW-1133">Transmembrane helix</keyword>
<comment type="similarity">
    <text evidence="2">Belongs to the NapC/NirT/NrfH family.</text>
</comment>
<comment type="subcellular location">
    <subcellularLocation>
        <location evidence="1">Cell membrane</location>
        <topology evidence="1">Single-pass membrane protein</topology>
    </subcellularLocation>
</comment>
<dbReference type="FunFam" id="1.10.3820.10:FF:000001">
    <property type="entry name" value="Cytochrome c-type protein"/>
    <property type="match status" value="1"/>
</dbReference>
<reference evidence="14 15" key="1">
    <citation type="submission" date="2019-08" db="EMBL/GenBank/DDBJ databases">
        <authorList>
            <person name="Khan S.A."/>
            <person name="Jeon C.O."/>
            <person name="Jeong S.E."/>
        </authorList>
    </citation>
    <scope>NUCLEOTIDE SEQUENCE [LARGE SCALE GENOMIC DNA]</scope>
    <source>
        <strain evidence="15">IMCC1728</strain>
    </source>
</reference>
<dbReference type="InterPro" id="IPR005126">
    <property type="entry name" value="NapC/NirT_cyt_c_N"/>
</dbReference>
<evidence type="ECO:0000256" key="11">
    <source>
        <dbReference type="ARBA" id="ARBA00023136"/>
    </source>
</evidence>
<organism evidence="14 15">
    <name type="scientific">Piscinibacter aquaticus</name>
    <dbReference type="NCBI Taxonomy" id="392597"/>
    <lineage>
        <taxon>Bacteria</taxon>
        <taxon>Pseudomonadati</taxon>
        <taxon>Pseudomonadota</taxon>
        <taxon>Betaproteobacteria</taxon>
        <taxon>Burkholderiales</taxon>
        <taxon>Sphaerotilaceae</taxon>
        <taxon>Piscinibacter</taxon>
    </lineage>
</organism>
<evidence type="ECO:0000256" key="9">
    <source>
        <dbReference type="ARBA" id="ARBA00022989"/>
    </source>
</evidence>
<dbReference type="GO" id="GO:0009055">
    <property type="term" value="F:electron transfer activity"/>
    <property type="evidence" value="ECO:0007669"/>
    <property type="project" value="TreeGrafter"/>
</dbReference>
<evidence type="ECO:0000259" key="13">
    <source>
        <dbReference type="Pfam" id="PF03264"/>
    </source>
</evidence>
<dbReference type="SUPFAM" id="SSF48695">
    <property type="entry name" value="Multiheme cytochromes"/>
    <property type="match status" value="1"/>
</dbReference>
<dbReference type="Proteomes" id="UP000321832">
    <property type="component" value="Unassembled WGS sequence"/>
</dbReference>
<evidence type="ECO:0000256" key="6">
    <source>
        <dbReference type="ARBA" id="ARBA00022692"/>
    </source>
</evidence>
<evidence type="ECO:0000313" key="15">
    <source>
        <dbReference type="Proteomes" id="UP000321832"/>
    </source>
</evidence>
<keyword evidence="8" id="KW-0249">Electron transport</keyword>
<keyword evidence="15" id="KW-1185">Reference proteome</keyword>
<gene>
    <name evidence="14" type="ORF">FSC37_00055</name>
</gene>
<evidence type="ECO:0000256" key="2">
    <source>
        <dbReference type="ARBA" id="ARBA00007395"/>
    </source>
</evidence>
<dbReference type="Pfam" id="PF03264">
    <property type="entry name" value="Cytochrom_NNT"/>
    <property type="match status" value="1"/>
</dbReference>
<dbReference type="Gene3D" id="1.10.3820.10">
    <property type="entry name" value="Di-heme elbow motif domain"/>
    <property type="match status" value="1"/>
</dbReference>
<dbReference type="InterPro" id="IPR036280">
    <property type="entry name" value="Multihaem_cyt_sf"/>
</dbReference>
<dbReference type="EMBL" id="VOPW01000001">
    <property type="protein sequence ID" value="TXC65114.1"/>
    <property type="molecule type" value="Genomic_DNA"/>
</dbReference>
<dbReference type="GO" id="GO:0046872">
    <property type="term" value="F:metal ion binding"/>
    <property type="evidence" value="ECO:0007669"/>
    <property type="project" value="UniProtKB-KW"/>
</dbReference>
<protein>
    <submittedName>
        <fullName evidence="14">Cytochrome c-type protein NapC</fullName>
    </submittedName>
</protein>
<dbReference type="PANTHER" id="PTHR30333">
    <property type="entry name" value="CYTOCHROME C-TYPE PROTEIN"/>
    <property type="match status" value="1"/>
</dbReference>
<evidence type="ECO:0000256" key="3">
    <source>
        <dbReference type="ARBA" id="ARBA00022448"/>
    </source>
</evidence>
<name>A0A5C6TXD6_9BURK</name>
<keyword evidence="4" id="KW-1003">Cell membrane</keyword>
<evidence type="ECO:0000256" key="7">
    <source>
        <dbReference type="ARBA" id="ARBA00022723"/>
    </source>
</evidence>
<evidence type="ECO:0000256" key="8">
    <source>
        <dbReference type="ARBA" id="ARBA00022982"/>
    </source>
</evidence>
<dbReference type="GO" id="GO:0009061">
    <property type="term" value="P:anaerobic respiration"/>
    <property type="evidence" value="ECO:0007669"/>
    <property type="project" value="TreeGrafter"/>
</dbReference>